<dbReference type="Proteomes" id="UP000217465">
    <property type="component" value="Unassembled WGS sequence"/>
</dbReference>
<accession>A0A0E2URH0</accession>
<dbReference type="SUPFAM" id="SSF55174">
    <property type="entry name" value="Alpha-L RNA-binding motif"/>
    <property type="match status" value="1"/>
</dbReference>
<dbReference type="AlphaFoldDB" id="A0A0E2URH0"/>
<gene>
    <name evidence="4" type="ORF">A9Y57_01454</name>
    <name evidence="3" type="ORF">P7G31_05470</name>
</gene>
<reference evidence="4 5" key="1">
    <citation type="submission" date="2016-06" db="EMBL/GenBank/DDBJ databases">
        <authorList>
            <person name="Haines A.N."/>
            <person name="Council K.R."/>
        </authorList>
    </citation>
    <scope>NUCLEOTIDE SEQUENCE [LARGE SCALE GENOMIC DNA]</scope>
    <source>
        <strain evidence="4 5">SP158-29</strain>
    </source>
</reference>
<dbReference type="OrthoDB" id="9812787at2"/>
<evidence type="ECO:0000313" key="5">
    <source>
        <dbReference type="Proteomes" id="UP000217465"/>
    </source>
</evidence>
<dbReference type="InterPro" id="IPR040591">
    <property type="entry name" value="RqcP2_RBD"/>
</dbReference>
<keyword evidence="1" id="KW-0694">RNA-binding</keyword>
<protein>
    <submittedName>
        <fullName evidence="3">RNA-binding protein</fullName>
    </submittedName>
    <submittedName>
        <fullName evidence="4">S4 domain protein</fullName>
    </submittedName>
</protein>
<dbReference type="GO" id="GO:0003723">
    <property type="term" value="F:RNA binding"/>
    <property type="evidence" value="ECO:0007669"/>
    <property type="project" value="UniProtKB-KW"/>
</dbReference>
<dbReference type="CDD" id="cd00165">
    <property type="entry name" value="S4"/>
    <property type="match status" value="1"/>
</dbReference>
<dbReference type="EMBL" id="JARQAG010000006">
    <property type="protein sequence ID" value="MDT2731692.1"/>
    <property type="molecule type" value="Genomic_DNA"/>
</dbReference>
<dbReference type="eggNOG" id="COG2302">
    <property type="taxonomic scope" value="Bacteria"/>
</dbReference>
<dbReference type="PANTHER" id="PTHR13633:SF3">
    <property type="entry name" value="MITOCHONDRIAL TRANSCRIPTION RESCUE FACTOR 1"/>
    <property type="match status" value="1"/>
</dbReference>
<evidence type="ECO:0000313" key="4">
    <source>
        <dbReference type="EMBL" id="PCH12735.1"/>
    </source>
</evidence>
<dbReference type="InterPro" id="IPR048443">
    <property type="entry name" value="RqcP2_N"/>
</dbReference>
<evidence type="ECO:0000256" key="1">
    <source>
        <dbReference type="PROSITE-ProRule" id="PRU00182"/>
    </source>
</evidence>
<dbReference type="PROSITE" id="PS50889">
    <property type="entry name" value="S4"/>
    <property type="match status" value="1"/>
</dbReference>
<evidence type="ECO:0000313" key="3">
    <source>
        <dbReference type="EMBL" id="MDT2731692.1"/>
    </source>
</evidence>
<proteinExistence type="predicted"/>
<dbReference type="OMA" id="AWGGYPQ"/>
<dbReference type="EMBL" id="NSGR01000008">
    <property type="protein sequence ID" value="PCH12735.1"/>
    <property type="molecule type" value="Genomic_DNA"/>
</dbReference>
<dbReference type="InterPro" id="IPR002942">
    <property type="entry name" value="S4_RNA-bd"/>
</dbReference>
<dbReference type="SMART" id="SM00363">
    <property type="entry name" value="S4"/>
    <property type="match status" value="1"/>
</dbReference>
<dbReference type="PANTHER" id="PTHR13633">
    <property type="entry name" value="MITOCHONDRIAL TRANSCRIPTION RESCUE FACTOR 1"/>
    <property type="match status" value="1"/>
</dbReference>
<dbReference type="STRING" id="936154.STP_1121"/>
<dbReference type="Proteomes" id="UP001180515">
    <property type="component" value="Unassembled WGS sequence"/>
</dbReference>
<dbReference type="Gene3D" id="3.10.290.10">
    <property type="entry name" value="RNA-binding S4 domain"/>
    <property type="match status" value="1"/>
</dbReference>
<feature type="domain" description="RNA-binding S4" evidence="2">
    <location>
        <begin position="186"/>
        <end position="243"/>
    </location>
</feature>
<comment type="caution">
    <text evidence="4">The sequence shown here is derived from an EMBL/GenBank/DDBJ whole genome shotgun (WGS) entry which is preliminary data.</text>
</comment>
<dbReference type="InterPro" id="IPR036986">
    <property type="entry name" value="S4_RNA-bd_sf"/>
</dbReference>
<dbReference type="Gene3D" id="3.30.70.330">
    <property type="match status" value="1"/>
</dbReference>
<sequence>MMVNLKDKYQHFHPEEYSFIDKVSEIINRVEDTYVINVTDFLNPRQIDILKSLVAPTELQTFSSNDYYGTEYGRVIIAPAYYQFDQNDFELDLLEINYNAKFNQLRHSQILGTLINELGIKRESMGDILVEEGYAQLMISHHLLNYFLGNISKIGRASVTLKKIPINQLIKEANEMTSTDILVSSLRIDLIMASVIKISRSQAMKFIESEKVKVNYRKVTRTSDNLALGDMISVRGYGRFKIESDNGLSKNGKIKLTISKTMRK</sequence>
<dbReference type="Pfam" id="PF21278">
    <property type="entry name" value="YlmH_1st"/>
    <property type="match status" value="1"/>
</dbReference>
<dbReference type="Pfam" id="PF17774">
    <property type="entry name" value="YlmH_RBD"/>
    <property type="match status" value="1"/>
</dbReference>
<evidence type="ECO:0000259" key="2">
    <source>
        <dbReference type="SMART" id="SM00363"/>
    </source>
</evidence>
<organism evidence="4 5">
    <name type="scientific">Streptococcus parauberis</name>
    <dbReference type="NCBI Taxonomy" id="1348"/>
    <lineage>
        <taxon>Bacteria</taxon>
        <taxon>Bacillati</taxon>
        <taxon>Bacillota</taxon>
        <taxon>Bacilli</taxon>
        <taxon>Lactobacillales</taxon>
        <taxon>Streptococcaceae</taxon>
        <taxon>Streptococcus</taxon>
    </lineage>
</organism>
<dbReference type="InterPro" id="IPR012677">
    <property type="entry name" value="Nucleotide-bd_a/b_plait_sf"/>
</dbReference>
<dbReference type="Pfam" id="PF01479">
    <property type="entry name" value="S4"/>
    <property type="match status" value="1"/>
</dbReference>
<dbReference type="Gene3D" id="3.30.1370.160">
    <property type="match status" value="1"/>
</dbReference>
<name>A0A0E2URH0_9STRE</name>
<reference evidence="3" key="2">
    <citation type="submission" date="2023-03" db="EMBL/GenBank/DDBJ databases">
        <authorList>
            <person name="Shen W."/>
            <person name="Cai J."/>
        </authorList>
    </citation>
    <scope>NUCLEOTIDE SEQUENCE</scope>
    <source>
        <strain evidence="3">P82-2</strain>
    </source>
</reference>